<keyword evidence="9" id="KW-1185">Reference proteome</keyword>
<dbReference type="PANTHER" id="PTHR30294">
    <property type="entry name" value="MEMBRANE COMPONENT OF ABC TRANSPORTER YHHJ-RELATED"/>
    <property type="match status" value="1"/>
</dbReference>
<feature type="transmembrane region" description="Helical" evidence="6">
    <location>
        <begin position="228"/>
        <end position="247"/>
    </location>
</feature>
<evidence type="ECO:0000256" key="6">
    <source>
        <dbReference type="SAM" id="Phobius"/>
    </source>
</evidence>
<evidence type="ECO:0000256" key="2">
    <source>
        <dbReference type="ARBA" id="ARBA00022475"/>
    </source>
</evidence>
<protein>
    <submittedName>
        <fullName evidence="8">ABC-2 type transport system permease protein</fullName>
    </submittedName>
</protein>
<evidence type="ECO:0000256" key="1">
    <source>
        <dbReference type="ARBA" id="ARBA00004651"/>
    </source>
</evidence>
<dbReference type="RefSeq" id="WP_079467872.1">
    <property type="nucleotide sequence ID" value="NZ_FUZZ01000001.1"/>
</dbReference>
<dbReference type="GO" id="GO:0005886">
    <property type="term" value="C:plasma membrane"/>
    <property type="evidence" value="ECO:0007669"/>
    <property type="project" value="UniProtKB-SubCell"/>
</dbReference>
<feature type="transmembrane region" description="Helical" evidence="6">
    <location>
        <begin position="259"/>
        <end position="277"/>
    </location>
</feature>
<dbReference type="Pfam" id="PF12679">
    <property type="entry name" value="ABC2_membrane_2"/>
    <property type="match status" value="1"/>
</dbReference>
<feature type="transmembrane region" description="Helical" evidence="6">
    <location>
        <begin position="145"/>
        <end position="167"/>
    </location>
</feature>
<reference evidence="8 9" key="1">
    <citation type="submission" date="2017-02" db="EMBL/GenBank/DDBJ databases">
        <authorList>
            <person name="Peterson S.W."/>
        </authorList>
    </citation>
    <scope>NUCLEOTIDE SEQUENCE [LARGE SCALE GENOMIC DNA]</scope>
    <source>
        <strain evidence="8 9">DSM 18108</strain>
    </source>
</reference>
<feature type="transmembrane region" description="Helical" evidence="6">
    <location>
        <begin position="174"/>
        <end position="193"/>
    </location>
</feature>
<evidence type="ECO:0000313" key="9">
    <source>
        <dbReference type="Proteomes" id="UP000190166"/>
    </source>
</evidence>
<dbReference type="GO" id="GO:0140359">
    <property type="term" value="F:ABC-type transporter activity"/>
    <property type="evidence" value="ECO:0007669"/>
    <property type="project" value="InterPro"/>
</dbReference>
<dbReference type="InterPro" id="IPR051449">
    <property type="entry name" value="ABC-2_transporter_component"/>
</dbReference>
<sequence length="758" mass="83663">MIKIFKIAKLELSILFYSPVAWLVLVIFMVQSGMGFFGMLGSFQELFMMGEKADNLTQLLFPATNGLFDKVLQNLYLYIPLLTMGLISREISSGSIKLLLSSPVKISEIILGKYLAMIYYALMLMAILGIYCLIGVWVIKDADTGLIGAGLLSLFLLTATYAAIGLFMSSLTGYQVVAAISTLAVFAALKYIGTVGQSIDFVRDLTYFLSLSGRTESMLNGLITSRDVIYYLLIILLFLGLTILRFKASRESKPFAIQAGRYVALMAFVLLAGYLSARPAAILYRDVTAQKSQTLTPASQAVAKQIEGPLVITTYVNLLDQHVYAGLPVSRNTDLSRFEDFRRFIPGIKMNYVYYYDATDLANNPNMIYQGNITGLNTRQVAEKVADNLEVDLDKFLTPDQIHQIIDLAPEENTFVRQLSYQGHTSFLRLYNEQNQFPEEAEITAAIKKLVVPHQKIVFIEGDDERSIRVKGDRSYDLFSSARKTRKSLINQGFDVVGVNLDAADVPPGTTLLILADPAKPFSSQAAARIRGYIDAGGDMLITAEPSHREVINPFLSRFGVQLSPGMMVNPDKNAPADLIQGRIAAENNEYLDQLMYMNATVAMPSAAMLELTGSDFTADTVLQSSALGWNKKNGFDPSSSSVSYQPEQGDQKGSKPLIVLLKRKVAGKEQKIFISGDADFMSDHAIPQAYNFSFISGIFRWFSNGLFPVRVSRPAPQDDAILTSRKELSAYRSAVLWGVPALMIAGAAGLLISRKRK</sequence>
<organism evidence="8 9">
    <name type="scientific">Chitinophaga ginsengisegetis</name>
    <dbReference type="NCBI Taxonomy" id="393003"/>
    <lineage>
        <taxon>Bacteria</taxon>
        <taxon>Pseudomonadati</taxon>
        <taxon>Bacteroidota</taxon>
        <taxon>Chitinophagia</taxon>
        <taxon>Chitinophagales</taxon>
        <taxon>Chitinophagaceae</taxon>
        <taxon>Chitinophaga</taxon>
    </lineage>
</organism>
<dbReference type="Pfam" id="PF09822">
    <property type="entry name" value="ABC_transp_aux"/>
    <property type="match status" value="1"/>
</dbReference>
<comment type="subcellular location">
    <subcellularLocation>
        <location evidence="1">Cell membrane</location>
        <topology evidence="1">Multi-pass membrane protein</topology>
    </subcellularLocation>
</comment>
<keyword evidence="4 6" id="KW-1133">Transmembrane helix</keyword>
<dbReference type="STRING" id="393003.SAMN05660461_0544"/>
<evidence type="ECO:0000313" key="8">
    <source>
        <dbReference type="EMBL" id="SKC95870.1"/>
    </source>
</evidence>
<feature type="transmembrane region" description="Helical" evidence="6">
    <location>
        <begin position="12"/>
        <end position="40"/>
    </location>
</feature>
<evidence type="ECO:0000256" key="3">
    <source>
        <dbReference type="ARBA" id="ARBA00022692"/>
    </source>
</evidence>
<name>A0A1T5N5V3_9BACT</name>
<keyword evidence="3 6" id="KW-0812">Transmembrane</keyword>
<keyword evidence="5 6" id="KW-0472">Membrane</keyword>
<accession>A0A1T5N5V3</accession>
<dbReference type="Proteomes" id="UP000190166">
    <property type="component" value="Unassembled WGS sequence"/>
</dbReference>
<feature type="transmembrane region" description="Helical" evidence="6">
    <location>
        <begin position="117"/>
        <end position="139"/>
    </location>
</feature>
<proteinExistence type="predicted"/>
<evidence type="ECO:0000256" key="5">
    <source>
        <dbReference type="ARBA" id="ARBA00023136"/>
    </source>
</evidence>
<gene>
    <name evidence="8" type="ORF">SAMN05660461_0544</name>
</gene>
<dbReference type="AlphaFoldDB" id="A0A1T5N5V3"/>
<dbReference type="InterPro" id="IPR019196">
    <property type="entry name" value="ABC_transp_unknown"/>
</dbReference>
<keyword evidence="2" id="KW-1003">Cell membrane</keyword>
<feature type="domain" description="ABC-type uncharacterised transport system" evidence="7">
    <location>
        <begin position="455"/>
        <end position="690"/>
    </location>
</feature>
<dbReference type="EMBL" id="FUZZ01000001">
    <property type="protein sequence ID" value="SKC95870.1"/>
    <property type="molecule type" value="Genomic_DNA"/>
</dbReference>
<evidence type="ECO:0000256" key="4">
    <source>
        <dbReference type="ARBA" id="ARBA00022989"/>
    </source>
</evidence>
<dbReference type="PANTHER" id="PTHR30294:SF29">
    <property type="entry name" value="MULTIDRUG ABC TRANSPORTER PERMEASE YBHS-RELATED"/>
    <property type="match status" value="1"/>
</dbReference>
<evidence type="ECO:0000259" key="7">
    <source>
        <dbReference type="Pfam" id="PF09822"/>
    </source>
</evidence>
<feature type="transmembrane region" description="Helical" evidence="6">
    <location>
        <begin position="735"/>
        <end position="753"/>
    </location>
</feature>